<gene>
    <name evidence="4 6" type="primary">bamE</name>
    <name evidence="6" type="ORF">ACFFIT_05525</name>
</gene>
<accession>A0ABV6C9A7</accession>
<dbReference type="Proteomes" id="UP001589758">
    <property type="component" value="Unassembled WGS sequence"/>
</dbReference>
<evidence type="ECO:0000256" key="4">
    <source>
        <dbReference type="HAMAP-Rule" id="MF_00925"/>
    </source>
</evidence>
<keyword evidence="7" id="KW-1185">Reference proteome</keyword>
<dbReference type="InterPro" id="IPR007450">
    <property type="entry name" value="BamE_dom"/>
</dbReference>
<reference evidence="6 7" key="1">
    <citation type="submission" date="2024-09" db="EMBL/GenBank/DDBJ databases">
        <authorList>
            <person name="Sun Q."/>
            <person name="Mori K."/>
        </authorList>
    </citation>
    <scope>NUCLEOTIDE SEQUENCE [LARGE SCALE GENOMIC DNA]</scope>
    <source>
        <strain evidence="6 7">CCM 8545</strain>
    </source>
</reference>
<dbReference type="InterPro" id="IPR026592">
    <property type="entry name" value="BamE"/>
</dbReference>
<feature type="domain" description="Outer membrane protein assembly factor BamE" evidence="5">
    <location>
        <begin position="34"/>
        <end position="102"/>
    </location>
</feature>
<comment type="subcellular location">
    <subcellularLocation>
        <location evidence="4">Cell outer membrane</location>
        <topology evidence="4">Lipid-anchor</topology>
    </subcellularLocation>
</comment>
<comment type="caution">
    <text evidence="6">The sequence shown here is derived from an EMBL/GenBank/DDBJ whole genome shotgun (WGS) entry which is preliminary data.</text>
</comment>
<keyword evidence="4" id="KW-0449">Lipoprotein</keyword>
<evidence type="ECO:0000256" key="2">
    <source>
        <dbReference type="ARBA" id="ARBA00023136"/>
    </source>
</evidence>
<name>A0ABV6C9A7_9GAMM</name>
<sequence length="111" mass="12633">MRNSVQLTLGLTLAALFTLTGCKTILYKPDINQGNYLEAGSAQTIERGMNQEQVKFLLGTPITTDIFDKNKWIYLYRQEPSRQSLVQEQLVVTFDEQGTVIDITHQPRTNL</sequence>
<evidence type="ECO:0000313" key="7">
    <source>
        <dbReference type="Proteomes" id="UP001589758"/>
    </source>
</evidence>
<dbReference type="PANTHER" id="PTHR37482:SF1">
    <property type="entry name" value="OUTER MEMBRANE PROTEIN ASSEMBLY FACTOR BAME"/>
    <property type="match status" value="1"/>
</dbReference>
<dbReference type="Gene3D" id="3.30.1450.10">
    <property type="match status" value="1"/>
</dbReference>
<dbReference type="Pfam" id="PF04355">
    <property type="entry name" value="BamE"/>
    <property type="match status" value="1"/>
</dbReference>
<comment type="subunit">
    <text evidence="4">Part of the Bam complex, which is composed of the outer membrane protein BamA, and four lipoproteins BamB, BamC, BamD and BamE.</text>
</comment>
<dbReference type="NCBIfam" id="NF008585">
    <property type="entry name" value="PRK11548.1"/>
    <property type="match status" value="1"/>
</dbReference>
<dbReference type="RefSeq" id="WP_385876658.1">
    <property type="nucleotide sequence ID" value="NZ_JBHLXE010000058.1"/>
</dbReference>
<evidence type="ECO:0000256" key="1">
    <source>
        <dbReference type="ARBA" id="ARBA00022729"/>
    </source>
</evidence>
<dbReference type="InterPro" id="IPR037873">
    <property type="entry name" value="BamE-like"/>
</dbReference>
<organism evidence="6 7">
    <name type="scientific">Thorsellia kenyensis</name>
    <dbReference type="NCBI Taxonomy" id="1549888"/>
    <lineage>
        <taxon>Bacteria</taxon>
        <taxon>Pseudomonadati</taxon>
        <taxon>Pseudomonadota</taxon>
        <taxon>Gammaproteobacteria</taxon>
        <taxon>Enterobacterales</taxon>
        <taxon>Thorselliaceae</taxon>
        <taxon>Thorsellia</taxon>
    </lineage>
</organism>
<dbReference type="PROSITE" id="PS51257">
    <property type="entry name" value="PROKAR_LIPOPROTEIN"/>
    <property type="match status" value="1"/>
</dbReference>
<proteinExistence type="inferred from homology"/>
<keyword evidence="1 4" id="KW-0732">Signal</keyword>
<keyword evidence="2 4" id="KW-0472">Membrane</keyword>
<keyword evidence="3 4" id="KW-0998">Cell outer membrane</keyword>
<dbReference type="EMBL" id="JBHLXE010000058">
    <property type="protein sequence ID" value="MFC0179553.1"/>
    <property type="molecule type" value="Genomic_DNA"/>
</dbReference>
<evidence type="ECO:0000256" key="3">
    <source>
        <dbReference type="ARBA" id="ARBA00023237"/>
    </source>
</evidence>
<comment type="function">
    <text evidence="4">Part of the outer membrane protein assembly complex, which is involved in assembly and insertion of beta-barrel proteins into the outer membrane.</text>
</comment>
<dbReference type="HAMAP" id="MF_00925">
    <property type="entry name" value="OM_assembly_BamE"/>
    <property type="match status" value="1"/>
</dbReference>
<dbReference type="PANTHER" id="PTHR37482">
    <property type="entry name" value="OUTER MEMBRANE PROTEIN ASSEMBLY FACTOR BAME"/>
    <property type="match status" value="1"/>
</dbReference>
<evidence type="ECO:0000259" key="5">
    <source>
        <dbReference type="Pfam" id="PF04355"/>
    </source>
</evidence>
<comment type="similarity">
    <text evidence="4">Belongs to the BamE family.</text>
</comment>
<protein>
    <recommendedName>
        <fullName evidence="4">Outer membrane protein assembly factor BamE</fullName>
    </recommendedName>
</protein>
<evidence type="ECO:0000313" key="6">
    <source>
        <dbReference type="EMBL" id="MFC0179553.1"/>
    </source>
</evidence>
<keyword evidence="4" id="KW-0564">Palmitate</keyword>